<evidence type="ECO:0000313" key="2">
    <source>
        <dbReference type="Proteomes" id="UP000596661"/>
    </source>
</evidence>
<keyword evidence="2" id="KW-1185">Reference proteome</keyword>
<dbReference type="Proteomes" id="UP000596661">
    <property type="component" value="Chromosome 3"/>
</dbReference>
<reference evidence="1" key="1">
    <citation type="submission" date="2018-11" db="EMBL/GenBank/DDBJ databases">
        <authorList>
            <person name="Grassa J C."/>
        </authorList>
    </citation>
    <scope>NUCLEOTIDE SEQUENCE [LARGE SCALE GENOMIC DNA]</scope>
</reference>
<organism evidence="1 2">
    <name type="scientific">Cannabis sativa</name>
    <name type="common">Hemp</name>
    <name type="synonym">Marijuana</name>
    <dbReference type="NCBI Taxonomy" id="3483"/>
    <lineage>
        <taxon>Eukaryota</taxon>
        <taxon>Viridiplantae</taxon>
        <taxon>Streptophyta</taxon>
        <taxon>Embryophyta</taxon>
        <taxon>Tracheophyta</taxon>
        <taxon>Spermatophyta</taxon>
        <taxon>Magnoliopsida</taxon>
        <taxon>eudicotyledons</taxon>
        <taxon>Gunneridae</taxon>
        <taxon>Pentapetalae</taxon>
        <taxon>rosids</taxon>
        <taxon>fabids</taxon>
        <taxon>Rosales</taxon>
        <taxon>Cannabaceae</taxon>
        <taxon>Cannabis</taxon>
    </lineage>
</organism>
<sequence>MLKAKAFHGANVFMSRKLVPPEIFDALRDALNNNGAQVFLCSDPSRSGPDDFHIISSPDHEKFEDLIAKGYNLLGPQCFHLSVSPLGKHTPLFLEREVYRSAEFFLIMMQVSCTLGAISSKGLPAGGTLVFPGFCSAGSSVYGFVGSTKPLQVCTTIVLVVRF</sequence>
<accession>A0A803P4Z2</accession>
<dbReference type="EnsemblPlants" id="evm.model.03.1357">
    <property type="protein sequence ID" value="cds.evm.model.03.1357"/>
    <property type="gene ID" value="evm.TU.03.1357"/>
</dbReference>
<reference evidence="1" key="2">
    <citation type="submission" date="2021-03" db="UniProtKB">
        <authorList>
            <consortium name="EnsemblPlants"/>
        </authorList>
    </citation>
    <scope>IDENTIFICATION</scope>
</reference>
<dbReference type="AlphaFoldDB" id="A0A803P4Z2"/>
<proteinExistence type="predicted"/>
<dbReference type="EMBL" id="UZAU01000296">
    <property type="status" value="NOT_ANNOTATED_CDS"/>
    <property type="molecule type" value="Genomic_DNA"/>
</dbReference>
<dbReference type="Gramene" id="evm.model.03.1357">
    <property type="protein sequence ID" value="cds.evm.model.03.1357"/>
    <property type="gene ID" value="evm.TU.03.1357"/>
</dbReference>
<evidence type="ECO:0000313" key="1">
    <source>
        <dbReference type="EnsemblPlants" id="cds.evm.model.03.1357"/>
    </source>
</evidence>
<name>A0A803P4Z2_CANSA</name>
<protein>
    <submittedName>
        <fullName evidence="1">Uncharacterized protein</fullName>
    </submittedName>
</protein>